<feature type="transmembrane region" description="Helical" evidence="3">
    <location>
        <begin position="31"/>
        <end position="49"/>
    </location>
</feature>
<evidence type="ECO:0000256" key="1">
    <source>
        <dbReference type="ARBA" id="ARBA00023224"/>
    </source>
</evidence>
<accession>A0AAD0ULX8</accession>
<dbReference type="KEGG" id="lkm:EFP84_07055"/>
<feature type="transmembrane region" description="Helical" evidence="3">
    <location>
        <begin position="119"/>
        <end position="139"/>
    </location>
</feature>
<dbReference type="SUPFAM" id="SSF58104">
    <property type="entry name" value="Methyl-accepting chemotaxis protein (MCP) signaling domain"/>
    <property type="match status" value="1"/>
</dbReference>
<gene>
    <name evidence="5" type="ORF">EFP84_07055</name>
</gene>
<dbReference type="SMART" id="SM00283">
    <property type="entry name" value="MA"/>
    <property type="match status" value="1"/>
</dbReference>
<dbReference type="InterPro" id="IPR004089">
    <property type="entry name" value="MCPsignal_dom"/>
</dbReference>
<dbReference type="PANTHER" id="PTHR32089">
    <property type="entry name" value="METHYL-ACCEPTING CHEMOTAXIS PROTEIN MCPB"/>
    <property type="match status" value="1"/>
</dbReference>
<reference evidence="5 6" key="1">
    <citation type="submission" date="2018-11" db="EMBL/GenBank/DDBJ databases">
        <title>Complete genome sequence of Leptospira kmetyi isolate LS 001/16 from soil sample associated with a leptospirosis patient in Kelantan.</title>
        <authorList>
            <person name="Muhammad Yusoff F."/>
            <person name="Muhammad Yusoff S."/>
            <person name="Ahmad M.N."/>
            <person name="Yusof N.Y."/>
            <person name="Aziah I."/>
        </authorList>
    </citation>
    <scope>NUCLEOTIDE SEQUENCE [LARGE SCALE GENOMIC DNA]</scope>
    <source>
        <strain evidence="5 6">LS 001/16</strain>
    </source>
</reference>
<dbReference type="EMBL" id="CP033614">
    <property type="protein sequence ID" value="AYV55291.1"/>
    <property type="molecule type" value="Genomic_DNA"/>
</dbReference>
<sequence>MSLGDLSESMKTKSKRKFFIGMGRLVRSPRAVLAMATLIYAVFFCYTLYRFLDRNDKAEELYLQRIEQLQKLEYSTRSNVLINADARLIEVKEDVSPFILPRTETIRNGISGRRDVQTVTVFGMITLGFFVFLNGFFYYDSKAFSGRIKILNHQVESDSFQLSPFAEEQLTDSPALLSLAETIQECGTNLKSETETIKKRFMEVSGLADLINETSHILYSNVNEKHERILEIHSLANSIRSEINNIDRNSDSYYVLVSSLNVEIKQLDEMIDRVGDAVENSLLGVSAMETNIETGSDTIGLLAESVTKIENNSKEMKLITSLIKQISERVNLLALNAAIESARAGVYGRGFSVVAREIRSLAEETDKSAKTIESLIHKSFQEANIGHSLVERSKDLYEIIINDLKKLKNSSDEIVNLVELQTQKRARIKYSGDQIDKKSDEIYNSIKQHKNANLGMETQISKISLIAENSLTISKSLMDYSNRLSEKSIRIDPLRNKETLTQEESG</sequence>
<dbReference type="GO" id="GO:0007165">
    <property type="term" value="P:signal transduction"/>
    <property type="evidence" value="ECO:0007669"/>
    <property type="project" value="UniProtKB-KW"/>
</dbReference>
<dbReference type="GO" id="GO:0016020">
    <property type="term" value="C:membrane"/>
    <property type="evidence" value="ECO:0007669"/>
    <property type="project" value="InterPro"/>
</dbReference>
<keyword evidence="1 2" id="KW-0807">Transducer</keyword>
<dbReference type="Pfam" id="PF00015">
    <property type="entry name" value="MCPsignal"/>
    <property type="match status" value="1"/>
</dbReference>
<evidence type="ECO:0000259" key="4">
    <source>
        <dbReference type="PROSITE" id="PS50111"/>
    </source>
</evidence>
<dbReference type="PROSITE" id="PS50111">
    <property type="entry name" value="CHEMOTAXIS_TRANSDUC_2"/>
    <property type="match status" value="1"/>
</dbReference>
<evidence type="ECO:0000256" key="3">
    <source>
        <dbReference type="SAM" id="Phobius"/>
    </source>
</evidence>
<evidence type="ECO:0000313" key="5">
    <source>
        <dbReference type="EMBL" id="AYV55291.1"/>
    </source>
</evidence>
<evidence type="ECO:0000256" key="2">
    <source>
        <dbReference type="PROSITE-ProRule" id="PRU00284"/>
    </source>
</evidence>
<keyword evidence="3" id="KW-1133">Transmembrane helix</keyword>
<dbReference type="PANTHER" id="PTHR32089:SF112">
    <property type="entry name" value="LYSOZYME-LIKE PROTEIN-RELATED"/>
    <property type="match status" value="1"/>
</dbReference>
<protein>
    <recommendedName>
        <fullName evidence="4">Methyl-accepting transducer domain-containing protein</fullName>
    </recommendedName>
</protein>
<dbReference type="AlphaFoldDB" id="A0AAD0ULX8"/>
<keyword evidence="3" id="KW-0812">Transmembrane</keyword>
<evidence type="ECO:0000313" key="6">
    <source>
        <dbReference type="Proteomes" id="UP000276407"/>
    </source>
</evidence>
<organism evidence="5 6">
    <name type="scientific">Leptospira kmetyi</name>
    <dbReference type="NCBI Taxonomy" id="408139"/>
    <lineage>
        <taxon>Bacteria</taxon>
        <taxon>Pseudomonadati</taxon>
        <taxon>Spirochaetota</taxon>
        <taxon>Spirochaetia</taxon>
        <taxon>Leptospirales</taxon>
        <taxon>Leptospiraceae</taxon>
        <taxon>Leptospira</taxon>
    </lineage>
</organism>
<name>A0AAD0ULX8_9LEPT</name>
<keyword evidence="3" id="KW-0472">Membrane</keyword>
<dbReference type="Proteomes" id="UP000276407">
    <property type="component" value="Chromosome 1"/>
</dbReference>
<dbReference type="Gene3D" id="1.10.287.950">
    <property type="entry name" value="Methyl-accepting chemotaxis protein"/>
    <property type="match status" value="1"/>
</dbReference>
<feature type="domain" description="Methyl-accepting transducer" evidence="4">
    <location>
        <begin position="228"/>
        <end position="450"/>
    </location>
</feature>
<proteinExistence type="predicted"/>